<gene>
    <name evidence="2" type="ORF">SAMN05660299_00162</name>
</gene>
<dbReference type="AlphaFoldDB" id="A0A1G9QBF8"/>
<dbReference type="STRING" id="349095.SAMN05660299_00162"/>
<dbReference type="CDD" id="cd07438">
    <property type="entry name" value="PHP_HisPPase_AMP"/>
    <property type="match status" value="1"/>
</dbReference>
<protein>
    <recommendedName>
        <fullName evidence="1">Polymerase/histidinol phosphatase N-terminal domain-containing protein</fullName>
    </recommendedName>
</protein>
<dbReference type="GO" id="GO:0035312">
    <property type="term" value="F:5'-3' DNA exonuclease activity"/>
    <property type="evidence" value="ECO:0007669"/>
    <property type="project" value="TreeGrafter"/>
</dbReference>
<dbReference type="InterPro" id="IPR052018">
    <property type="entry name" value="PHP_domain"/>
</dbReference>
<dbReference type="Pfam" id="PF02811">
    <property type="entry name" value="PHP"/>
    <property type="match status" value="1"/>
</dbReference>
<evidence type="ECO:0000313" key="3">
    <source>
        <dbReference type="Proteomes" id="UP000199309"/>
    </source>
</evidence>
<evidence type="ECO:0000259" key="1">
    <source>
        <dbReference type="SMART" id="SM00481"/>
    </source>
</evidence>
<dbReference type="InterPro" id="IPR004013">
    <property type="entry name" value="PHP_dom"/>
</dbReference>
<proteinExistence type="predicted"/>
<reference evidence="2 3" key="1">
    <citation type="submission" date="2016-10" db="EMBL/GenBank/DDBJ databases">
        <authorList>
            <person name="de Groot N.N."/>
        </authorList>
    </citation>
    <scope>NUCLEOTIDE SEQUENCE [LARGE SCALE GENOMIC DNA]</scope>
    <source>
        <strain evidence="2 3">DSM 16981</strain>
    </source>
</reference>
<dbReference type="RefSeq" id="WP_091647327.1">
    <property type="nucleotide sequence ID" value="NZ_FNHQ01000001.1"/>
</dbReference>
<name>A0A1G9QBF8_9FIRM</name>
<dbReference type="SMART" id="SM00481">
    <property type="entry name" value="POLIIIAc"/>
    <property type="match status" value="1"/>
</dbReference>
<dbReference type="GO" id="GO:0004534">
    <property type="term" value="F:5'-3' RNA exonuclease activity"/>
    <property type="evidence" value="ECO:0007669"/>
    <property type="project" value="TreeGrafter"/>
</dbReference>
<sequence>MNVDLHMHTSCSDGVYTPEELLTMAETAQLGEISITDHDTVEAYSHPCVVSSSVSVIRGIEISTEYNGEDIHVLGYYIHTEHKAIAEYCQTFHQRRLERALQIVDRLAGLGYELDRTPLEGLIKQGVAVGRPHIARMLIEKGYFATIADVFQEVLHRGAPAYVPYQRCTIEECIELIHEAGGVAVLAHPGLIQHNLQAVLPYAFDGIEVFHPKNWGRENEFMEIAKTRHWLISGGSDFHGVPGRFPEVVGQFYVPSERLHTLLEYRRKK</sequence>
<dbReference type="Gene3D" id="3.20.20.140">
    <property type="entry name" value="Metal-dependent hydrolases"/>
    <property type="match status" value="1"/>
</dbReference>
<dbReference type="Proteomes" id="UP000199309">
    <property type="component" value="Unassembled WGS sequence"/>
</dbReference>
<dbReference type="Gene3D" id="1.10.150.650">
    <property type="match status" value="1"/>
</dbReference>
<dbReference type="PANTHER" id="PTHR42924">
    <property type="entry name" value="EXONUCLEASE"/>
    <property type="match status" value="1"/>
</dbReference>
<dbReference type="PANTHER" id="PTHR42924:SF3">
    <property type="entry name" value="POLYMERASE_HISTIDINOL PHOSPHATASE N-TERMINAL DOMAIN-CONTAINING PROTEIN"/>
    <property type="match status" value="1"/>
</dbReference>
<dbReference type="EMBL" id="FNHQ01000001">
    <property type="protein sequence ID" value="SDM07777.1"/>
    <property type="molecule type" value="Genomic_DNA"/>
</dbReference>
<dbReference type="SUPFAM" id="SSF89550">
    <property type="entry name" value="PHP domain-like"/>
    <property type="match status" value="1"/>
</dbReference>
<dbReference type="InterPro" id="IPR003141">
    <property type="entry name" value="Pol/His_phosphatase_N"/>
</dbReference>
<dbReference type="OrthoDB" id="9804333at2"/>
<feature type="domain" description="Polymerase/histidinol phosphatase N-terminal" evidence="1">
    <location>
        <begin position="3"/>
        <end position="66"/>
    </location>
</feature>
<keyword evidence="3" id="KW-1185">Reference proteome</keyword>
<evidence type="ECO:0000313" key="2">
    <source>
        <dbReference type="EMBL" id="SDM07777.1"/>
    </source>
</evidence>
<organism evidence="2 3">
    <name type="scientific">Megasphaera paucivorans</name>
    <dbReference type="NCBI Taxonomy" id="349095"/>
    <lineage>
        <taxon>Bacteria</taxon>
        <taxon>Bacillati</taxon>
        <taxon>Bacillota</taxon>
        <taxon>Negativicutes</taxon>
        <taxon>Veillonellales</taxon>
        <taxon>Veillonellaceae</taxon>
        <taxon>Megasphaera</taxon>
    </lineage>
</organism>
<dbReference type="InterPro" id="IPR016195">
    <property type="entry name" value="Pol/histidinol_Pase-like"/>
</dbReference>
<accession>A0A1G9QBF8</accession>